<dbReference type="PANTHER" id="PTHR12839">
    <property type="entry name" value="NONSENSE-MEDIATED MRNA DECAY PROTEIN 2 UP-FRAMESHIFT SUPPRESSOR 2"/>
    <property type="match status" value="1"/>
</dbReference>
<dbReference type="Pfam" id="PF02854">
    <property type="entry name" value="MIF4G"/>
    <property type="match status" value="2"/>
</dbReference>
<reference evidence="5" key="1">
    <citation type="submission" date="2023-01" db="EMBL/GenBank/DDBJ databases">
        <title>The chitinases involved in constricting ring structure development in the nematode-trapping fungus Drechslerella dactyloides.</title>
        <authorList>
            <person name="Wang R."/>
            <person name="Zhang L."/>
            <person name="Tang P."/>
            <person name="Li S."/>
            <person name="Liang L."/>
        </authorList>
    </citation>
    <scope>NUCLEOTIDE SEQUENCE</scope>
    <source>
        <strain evidence="5">YMF1.00031</strain>
    </source>
</reference>
<feature type="compositionally biased region" description="Low complexity" evidence="3">
    <location>
        <begin position="172"/>
        <end position="182"/>
    </location>
</feature>
<feature type="compositionally biased region" description="Polar residues" evidence="3">
    <location>
        <begin position="1389"/>
        <end position="1402"/>
    </location>
</feature>
<dbReference type="SMART" id="SM00543">
    <property type="entry name" value="MIF4G"/>
    <property type="match status" value="2"/>
</dbReference>
<comment type="caution">
    <text evidence="5">The sequence shown here is derived from an EMBL/GenBank/DDBJ whole genome shotgun (WGS) entry which is preliminary data.</text>
</comment>
<feature type="compositionally biased region" description="Acidic residues" evidence="3">
    <location>
        <begin position="981"/>
        <end position="1002"/>
    </location>
</feature>
<dbReference type="FunFam" id="1.25.40.180:FF:000037">
    <property type="entry name" value="Nonsense-mediated mRNA decay factor (Upf2)"/>
    <property type="match status" value="1"/>
</dbReference>
<feature type="region of interest" description="Disordered" evidence="3">
    <location>
        <begin position="169"/>
        <end position="198"/>
    </location>
</feature>
<feature type="region of interest" description="Disordered" evidence="3">
    <location>
        <begin position="423"/>
        <end position="450"/>
    </location>
</feature>
<evidence type="ECO:0000256" key="1">
    <source>
        <dbReference type="ARBA" id="ARBA00004496"/>
    </source>
</evidence>
<feature type="compositionally biased region" description="Basic and acidic residues" evidence="3">
    <location>
        <begin position="1252"/>
        <end position="1261"/>
    </location>
</feature>
<comment type="subcellular location">
    <subcellularLocation>
        <location evidence="1">Cytoplasm</location>
    </subcellularLocation>
</comment>
<dbReference type="SUPFAM" id="SSF48371">
    <property type="entry name" value="ARM repeat"/>
    <property type="match status" value="2"/>
</dbReference>
<feature type="region of interest" description="Disordered" evidence="3">
    <location>
        <begin position="1372"/>
        <end position="1436"/>
    </location>
</feature>
<dbReference type="Pfam" id="PF04050">
    <property type="entry name" value="Upf2"/>
    <property type="match status" value="1"/>
</dbReference>
<dbReference type="GO" id="GO:0000184">
    <property type="term" value="P:nuclear-transcribed mRNA catabolic process, nonsense-mediated decay"/>
    <property type="evidence" value="ECO:0007669"/>
    <property type="project" value="InterPro"/>
</dbReference>
<feature type="region of interest" description="Disordered" evidence="3">
    <location>
        <begin position="933"/>
        <end position="1020"/>
    </location>
</feature>
<dbReference type="InterPro" id="IPR003890">
    <property type="entry name" value="MIF4G-like_typ-3"/>
</dbReference>
<feature type="domain" description="MIF4G" evidence="4">
    <location>
        <begin position="702"/>
        <end position="909"/>
    </location>
</feature>
<evidence type="ECO:0000256" key="2">
    <source>
        <dbReference type="ARBA" id="ARBA00022490"/>
    </source>
</evidence>
<feature type="compositionally biased region" description="Basic and acidic residues" evidence="3">
    <location>
        <begin position="1009"/>
        <end position="1020"/>
    </location>
</feature>
<dbReference type="Gene3D" id="1.25.40.180">
    <property type="match status" value="3"/>
</dbReference>
<dbReference type="GO" id="GO:0003723">
    <property type="term" value="F:RNA binding"/>
    <property type="evidence" value="ECO:0007669"/>
    <property type="project" value="InterPro"/>
</dbReference>
<organism evidence="5 6">
    <name type="scientific">Drechslerella dactyloides</name>
    <name type="common">Nematode-trapping fungus</name>
    <name type="synonym">Arthrobotrys dactyloides</name>
    <dbReference type="NCBI Taxonomy" id="74499"/>
    <lineage>
        <taxon>Eukaryota</taxon>
        <taxon>Fungi</taxon>
        <taxon>Dikarya</taxon>
        <taxon>Ascomycota</taxon>
        <taxon>Pezizomycotina</taxon>
        <taxon>Orbiliomycetes</taxon>
        <taxon>Orbiliales</taxon>
        <taxon>Orbiliaceae</taxon>
        <taxon>Drechslerella</taxon>
    </lineage>
</organism>
<dbReference type="InterPro" id="IPR039762">
    <property type="entry name" value="Nmd2/UPF2"/>
</dbReference>
<sequence>MSVEVRASTDCITANAPVSDVFAVKPPLDTSFKKNTAVIKKFRTSLTPDNTASLLKDIATVSLEKYLPEVISAVSEGLLKAKATGDINTAVEIVSALHQRFGRAFTPFIVWNIAKGLSTPGKEQLRGLPADQKEKEEAARLVRQRVLLRVATELWLVGVVRTLDDAINPDESAASASGSKSADNAKKQTTTTIAKSGEDEPLPLEALKDILSRDREGVNLPLVVLFIKNFSWDVLGVKARVTARKGLEQKPGAEESAQPADGDALPTNGNGAADPMDQPLTESSIQTRFRNVLTTYFSGVSKYIHNEHRRLQQQSKRNSEAYVRSGEVFEDRQQAFEKATKAQEKLVANAQTVAEALGLEMPDLSDEDETKEAGEGMIRESGSMFKKGEDGAGNGMWEDEDQRRFYEDIIDLRARVPSVLLDEGRKATSGPSEKPKEEEAVKSGASDTVNDELAAKTGDLDLNVDSVDRDTTIANKTVGAQVDALLIRLPELTNRDLIDNFAYEFCFLNSKASRNRLIKVLEDIPRGRTDLLPYYSRVIAALNKAGLTDITAAMLTYLDKEFRSLQKRKEKDQLASVRSQNAKYISEMTKFGLVPEHVIFHCFKVALDDFSKVNIEIICILLEGCGRYLLRTAATQPRMINFTPATVFDTHSNIQQLETLQRKKDAHHLSPQDRVSIENAFYYVSPPERPSIVAKERSPSELYVRKLIYLDLNKKNYNKTIKSLRKLHWEDPDIVHMLVKVSTKIWKVKYSNVFLIAILVFGLFRYHQDFGIRVVDGVLENIRVGLEENDYRMNQRRIATIKYLGELYNYKMIDSPVIFDTLYLILSFGYEETPRPGLFNPLDPPDNHFRIRLVCTLLDTCGECFDRGSSKKKLDFFLAFFQYYIHLKERVPMDVEFMIQDTFQLVRPNWALHTSLEEAGKAFQEAAAKIYGPAEAADDDSSGTDEAVGSDMEDEEIKLSDDEMDVEPETAAGQEANGGGNEDDESGSEDGSSESGDPDDDGVVYSRPQEQRDPEAEADFDREFAKIMAESLESRKFERKTVFDVPLPIKKTITVQAAPPPPTGFTGITMSMLEDDEDEVPPAPKPGIMTFSLLTKRGNKQQTREIELPSDSTFAVAMKSKQEAEREERQRIKDRVLHYERMEEDTAPFEPQRPNTNGANLRYGDKNKTVRGKKLQLGDFNWYEHNPNHNQMMIPRSQYRKTTTRSSPTARSGDSFSPSIAHNKKEQQLSSSVDPSIQQMKAVRGDQPPCTENERNSETHKNMKTTMPQDAVHIKPTNENNGALPAFNRRQAPAMSNSLNMTNRQNSSFAAGKGINDQKQNHRNNQNMNYANYASSPRSYQGNRGGFNNYNQTTLTIGRGCDGGSANVGRNSGASGYRNANYQYRNNNSTRSGRGSRGNNLQYRAAPDYSTSSEIISTTEAQRSVRPPTPPPLPAIDAALWPALGK</sequence>
<feature type="region of interest" description="Disordered" evidence="3">
    <location>
        <begin position="247"/>
        <end position="277"/>
    </location>
</feature>
<dbReference type="Proteomes" id="UP001221413">
    <property type="component" value="Unassembled WGS sequence"/>
</dbReference>
<dbReference type="Gene3D" id="4.10.80.160">
    <property type="match status" value="1"/>
</dbReference>
<evidence type="ECO:0000313" key="5">
    <source>
        <dbReference type="EMBL" id="KAJ6258274.1"/>
    </source>
</evidence>
<dbReference type="GO" id="GO:0005737">
    <property type="term" value="C:cytoplasm"/>
    <property type="evidence" value="ECO:0007669"/>
    <property type="project" value="UniProtKB-SubCell"/>
</dbReference>
<feature type="compositionally biased region" description="Acidic residues" evidence="3">
    <location>
        <begin position="951"/>
        <end position="968"/>
    </location>
</feature>
<keyword evidence="2" id="KW-0963">Cytoplasm</keyword>
<evidence type="ECO:0000259" key="4">
    <source>
        <dbReference type="SMART" id="SM00543"/>
    </source>
</evidence>
<protein>
    <recommendedName>
        <fullName evidence="4">MIF4G domain-containing protein</fullName>
    </recommendedName>
</protein>
<dbReference type="FunFam" id="4.10.80.160:FF:000001">
    <property type="entry name" value="Nonsense-mediated mRNA decay factor (Upf2)"/>
    <property type="match status" value="1"/>
</dbReference>
<dbReference type="GO" id="GO:0035145">
    <property type="term" value="C:exon-exon junction complex"/>
    <property type="evidence" value="ECO:0007669"/>
    <property type="project" value="TreeGrafter"/>
</dbReference>
<accession>A0AAD6IUJ4</accession>
<gene>
    <name evidence="5" type="ORF">Dda_7193</name>
</gene>
<feature type="compositionally biased region" description="Low complexity" evidence="3">
    <location>
        <begin position="1377"/>
        <end position="1388"/>
    </location>
</feature>
<feature type="region of interest" description="Disordered" evidence="3">
    <location>
        <begin position="365"/>
        <end position="396"/>
    </location>
</feature>
<dbReference type="PANTHER" id="PTHR12839:SF7">
    <property type="entry name" value="REGULATOR OF NONSENSE TRANSCRIPTS 2"/>
    <property type="match status" value="1"/>
</dbReference>
<feature type="compositionally biased region" description="Polar residues" evidence="3">
    <location>
        <begin position="1299"/>
        <end position="1309"/>
    </location>
</feature>
<feature type="domain" description="MIF4G" evidence="4">
    <location>
        <begin position="479"/>
        <end position="687"/>
    </location>
</feature>
<proteinExistence type="predicted"/>
<dbReference type="InterPro" id="IPR016024">
    <property type="entry name" value="ARM-type_fold"/>
</dbReference>
<keyword evidence="6" id="KW-1185">Reference proteome</keyword>
<dbReference type="InterPro" id="IPR007193">
    <property type="entry name" value="Upf2/Nmd2_C"/>
</dbReference>
<feature type="region of interest" description="Disordered" evidence="3">
    <location>
        <begin position="1299"/>
        <end position="1324"/>
    </location>
</feature>
<feature type="region of interest" description="Disordered" evidence="3">
    <location>
        <begin position="1194"/>
        <end position="1283"/>
    </location>
</feature>
<name>A0AAD6IUJ4_DREDA</name>
<evidence type="ECO:0000256" key="3">
    <source>
        <dbReference type="SAM" id="MobiDB-lite"/>
    </source>
</evidence>
<feature type="compositionally biased region" description="Polar residues" evidence="3">
    <location>
        <begin position="1204"/>
        <end position="1220"/>
    </location>
</feature>
<evidence type="ECO:0000313" key="6">
    <source>
        <dbReference type="Proteomes" id="UP001221413"/>
    </source>
</evidence>
<feature type="compositionally biased region" description="Polar residues" evidence="3">
    <location>
        <begin position="1228"/>
        <end position="1239"/>
    </location>
</feature>
<dbReference type="EMBL" id="JAQGDS010000009">
    <property type="protein sequence ID" value="KAJ6258274.1"/>
    <property type="molecule type" value="Genomic_DNA"/>
</dbReference>
<feature type="region of interest" description="Disordered" evidence="3">
    <location>
        <begin position="1144"/>
        <end position="1165"/>
    </location>
</feature>
<feature type="compositionally biased region" description="Low complexity" evidence="3">
    <location>
        <begin position="1410"/>
        <end position="1420"/>
    </location>
</feature>